<dbReference type="AlphaFoldDB" id="A0A8H4VIT1"/>
<proteinExistence type="predicted"/>
<comment type="caution">
    <text evidence="1">The sequence shown here is derived from an EMBL/GenBank/DDBJ whole genome shotgun (WGS) entry which is preliminary data.</text>
</comment>
<evidence type="ECO:0000313" key="1">
    <source>
        <dbReference type="EMBL" id="KAF4612506.1"/>
    </source>
</evidence>
<organism evidence="1 2">
    <name type="scientific">Agrocybe pediades</name>
    <dbReference type="NCBI Taxonomy" id="84607"/>
    <lineage>
        <taxon>Eukaryota</taxon>
        <taxon>Fungi</taxon>
        <taxon>Dikarya</taxon>
        <taxon>Basidiomycota</taxon>
        <taxon>Agaricomycotina</taxon>
        <taxon>Agaricomycetes</taxon>
        <taxon>Agaricomycetidae</taxon>
        <taxon>Agaricales</taxon>
        <taxon>Agaricineae</taxon>
        <taxon>Strophariaceae</taxon>
        <taxon>Agrocybe</taxon>
    </lineage>
</organism>
<accession>A0A8H4VIT1</accession>
<name>A0A8H4VIT1_9AGAR</name>
<dbReference type="Proteomes" id="UP000521872">
    <property type="component" value="Unassembled WGS sequence"/>
</dbReference>
<gene>
    <name evidence="1" type="ORF">D9613_012745</name>
</gene>
<evidence type="ECO:0000313" key="2">
    <source>
        <dbReference type="Proteomes" id="UP000521872"/>
    </source>
</evidence>
<protein>
    <submittedName>
        <fullName evidence="1">Uncharacterized protein</fullName>
    </submittedName>
</protein>
<dbReference type="EMBL" id="JAACJL010000049">
    <property type="protein sequence ID" value="KAF4612506.1"/>
    <property type="molecule type" value="Genomic_DNA"/>
</dbReference>
<reference evidence="1 2" key="1">
    <citation type="submission" date="2019-12" db="EMBL/GenBank/DDBJ databases">
        <authorList>
            <person name="Floudas D."/>
            <person name="Bentzer J."/>
            <person name="Ahren D."/>
            <person name="Johansson T."/>
            <person name="Persson P."/>
            <person name="Tunlid A."/>
        </authorList>
    </citation>
    <scope>NUCLEOTIDE SEQUENCE [LARGE SCALE GENOMIC DNA]</scope>
    <source>
        <strain evidence="1 2">CBS 102.39</strain>
    </source>
</reference>
<keyword evidence="2" id="KW-1185">Reference proteome</keyword>
<sequence>MRIPTVQSRRAWAAARNLNPATVNAWWYRRRAIAKKFRMVIPKEEYELEVGNPPFIPTEIPESWTPASSPYPGTSPTLEDLSSGPTICYPSSPRRCLCSDTHNFILGLDNEDQKGAYSHFPVSSYAISFYLVVFRDATCIYAPLFLHASSRDAASASLCDRCGLESYSRPESPHFEPLSLPDAAIVSAWPDPNEQLLSELRPLSSVDPDLFPRLTGDYYPSLFTASPAFESLMPSASCCADTHVIAISWPDSLPDFEEKASSPTNTRFSDGRAWNEGLLKLNVVAPWCIGGYRFSVDGSLLGVCSWCVDLSVQQKGEEAVEAIRESK</sequence>